<sequence length="681" mass="77945">MGSETSLKLPIIDFSNLGQNPGAAEWDLVKSQVRKALEEYGCFEALFDKIPAEIRKAIFGAVEELFDLPLQTKMLNASKKPYHGYVGQYPQVPLFESMGIDDATIAEEVESMTRILWPQGNQNFSNTIVSFSEQVSELDQIVRRMIVESLGLEKYLDEHMNSTNHLLRVMKYKGPETTETKLGLTSHTDKNMVTILYQNQVDGLELQTKDGSWIDLKPTPDSFVVMIGDSLYAWANGRLHSPYHRVMMRGNAARYSVGLFSVPKAGYIIKAPEELIDEEHPLLFKPFDHVQFLGFYYTEAGQRAPSALKSYCGHCDTNSIKCRWVEHKIVQHQTLQIERASKTIMGSETAPKIPVVHLSRENFEPGSSSWLAACNDIRRALEEYSFFEVVYSEPSVEFYRETMSALEELFKLPHETKTRNTHPKLGHGYMGKIPGFPEGLGIEYATKKEECQKFASLMWPDGNEKFCEVIHFFTKIISELHQMVVRMLFESYGIKKDYEPLISSTNYLLRLLKYGRSLGETNVGFKAHMDKTFLTLLYQNPVKGLEIRTKEGEWITYEPSSPTSFAVIAGDVCMVGLCYFLFYKFSHVYVYLCACISSGAWSNDRIKSSYHRVVVNSEEDRYALGLFTFLDGVVHVPEELVDDEHPLQYKPFEHQKLLDFYQSYDDPNKRDCNIMKTYCGV</sequence>
<organism evidence="8 9">
    <name type="scientific">Salix brachista</name>
    <dbReference type="NCBI Taxonomy" id="2182728"/>
    <lineage>
        <taxon>Eukaryota</taxon>
        <taxon>Viridiplantae</taxon>
        <taxon>Streptophyta</taxon>
        <taxon>Embryophyta</taxon>
        <taxon>Tracheophyta</taxon>
        <taxon>Spermatophyta</taxon>
        <taxon>Magnoliopsida</taxon>
        <taxon>eudicotyledons</taxon>
        <taxon>Gunneridae</taxon>
        <taxon>Pentapetalae</taxon>
        <taxon>rosids</taxon>
        <taxon>fabids</taxon>
        <taxon>Malpighiales</taxon>
        <taxon>Salicaceae</taxon>
        <taxon>Saliceae</taxon>
        <taxon>Salix</taxon>
    </lineage>
</organism>
<keyword evidence="5" id="KW-0408">Iron</keyword>
<accession>A0A5N5P4G6</accession>
<evidence type="ECO:0000313" key="8">
    <source>
        <dbReference type="EMBL" id="KAB5574128.1"/>
    </source>
</evidence>
<dbReference type="AlphaFoldDB" id="A0A5N5P4G6"/>
<dbReference type="PROSITE" id="PS51471">
    <property type="entry name" value="FE2OG_OXY"/>
    <property type="match status" value="2"/>
</dbReference>
<keyword evidence="4" id="KW-0560">Oxidoreductase</keyword>
<dbReference type="Pfam" id="PF03171">
    <property type="entry name" value="2OG-FeII_Oxy"/>
    <property type="match status" value="2"/>
</dbReference>
<evidence type="ECO:0000256" key="2">
    <source>
        <dbReference type="ARBA" id="ARBA00022723"/>
    </source>
</evidence>
<dbReference type="InterPro" id="IPR005123">
    <property type="entry name" value="Oxoglu/Fe-dep_dioxygenase_dom"/>
</dbReference>
<evidence type="ECO:0000256" key="4">
    <source>
        <dbReference type="ARBA" id="ARBA00023002"/>
    </source>
</evidence>
<reference evidence="9" key="1">
    <citation type="journal article" date="2019" name="Gigascience">
        <title>De novo genome assembly of the endangered Acer yangbiense, a plant species with extremely small populations endemic to Yunnan Province, China.</title>
        <authorList>
            <person name="Yang J."/>
            <person name="Wariss H.M."/>
            <person name="Tao L."/>
            <person name="Zhang R."/>
            <person name="Yun Q."/>
            <person name="Hollingsworth P."/>
            <person name="Dao Z."/>
            <person name="Luo G."/>
            <person name="Guo H."/>
            <person name="Ma Y."/>
            <person name="Sun W."/>
        </authorList>
    </citation>
    <scope>NUCLEOTIDE SEQUENCE [LARGE SCALE GENOMIC DNA]</scope>
    <source>
        <strain evidence="9">cv. br00</strain>
    </source>
</reference>
<comment type="function">
    <text evidence="6">Probable 2-oxoglutarate-dependent dioxygenase that may be involved in glucosinolates biosynthesis. May play a role in the production of aliphatic glucosinolates.</text>
</comment>
<name>A0A5N5P4G6_9ROSI</name>
<dbReference type="PANTHER" id="PTHR47990">
    <property type="entry name" value="2-OXOGLUTARATE (2OG) AND FE(II)-DEPENDENT OXYGENASE SUPERFAMILY PROTEIN-RELATED"/>
    <property type="match status" value="1"/>
</dbReference>
<protein>
    <recommendedName>
        <fullName evidence="7">Fe2OG dioxygenase domain-containing protein</fullName>
    </recommendedName>
</protein>
<keyword evidence="9" id="KW-1185">Reference proteome</keyword>
<evidence type="ECO:0000313" key="9">
    <source>
        <dbReference type="Proteomes" id="UP000326939"/>
    </source>
</evidence>
<dbReference type="FunFam" id="2.60.120.330:FF:000022">
    <property type="entry name" value="Probable 2-oxoglutarate-dependent dioxygenase AOP1.2"/>
    <property type="match status" value="1"/>
</dbReference>
<evidence type="ECO:0000256" key="1">
    <source>
        <dbReference type="ARBA" id="ARBA00008056"/>
    </source>
</evidence>
<evidence type="ECO:0000256" key="6">
    <source>
        <dbReference type="ARBA" id="ARBA00057022"/>
    </source>
</evidence>
<dbReference type="Gene3D" id="2.60.120.330">
    <property type="entry name" value="B-lactam Antibiotic, Isopenicillin N Synthase, Chain"/>
    <property type="match status" value="2"/>
</dbReference>
<comment type="caution">
    <text evidence="8">The sequence shown here is derived from an EMBL/GenBank/DDBJ whole genome shotgun (WGS) entry which is preliminary data.</text>
</comment>
<evidence type="ECO:0000256" key="5">
    <source>
        <dbReference type="ARBA" id="ARBA00023004"/>
    </source>
</evidence>
<keyword evidence="3" id="KW-0223">Dioxygenase</keyword>
<dbReference type="InterPro" id="IPR027443">
    <property type="entry name" value="IPNS-like_sf"/>
</dbReference>
<feature type="domain" description="Fe2OG dioxygenase" evidence="7">
    <location>
        <begin position="162"/>
        <end position="263"/>
    </location>
</feature>
<dbReference type="GO" id="GO:0046872">
    <property type="term" value="F:metal ion binding"/>
    <property type="evidence" value="ECO:0007669"/>
    <property type="project" value="UniProtKB-KW"/>
</dbReference>
<dbReference type="Proteomes" id="UP000326939">
    <property type="component" value="Chromosome 1"/>
</dbReference>
<evidence type="ECO:0000256" key="3">
    <source>
        <dbReference type="ARBA" id="ARBA00022964"/>
    </source>
</evidence>
<dbReference type="EMBL" id="VDCV01000001">
    <property type="protein sequence ID" value="KAB5574128.1"/>
    <property type="molecule type" value="Genomic_DNA"/>
</dbReference>
<dbReference type="GO" id="GO:0051213">
    <property type="term" value="F:dioxygenase activity"/>
    <property type="evidence" value="ECO:0007669"/>
    <property type="project" value="UniProtKB-KW"/>
</dbReference>
<dbReference type="SUPFAM" id="SSF51197">
    <property type="entry name" value="Clavaminate synthase-like"/>
    <property type="match status" value="2"/>
</dbReference>
<dbReference type="InterPro" id="IPR044861">
    <property type="entry name" value="IPNS-like_FE2OG_OXY"/>
</dbReference>
<dbReference type="Pfam" id="PF14226">
    <property type="entry name" value="DIOX_N"/>
    <property type="match status" value="2"/>
</dbReference>
<comment type="similarity">
    <text evidence="1">Belongs to the iron/ascorbate-dependent oxidoreductase family.</text>
</comment>
<evidence type="ECO:0000259" key="7">
    <source>
        <dbReference type="PROSITE" id="PS51471"/>
    </source>
</evidence>
<feature type="domain" description="Fe2OG dioxygenase" evidence="7">
    <location>
        <begin position="504"/>
        <end position="632"/>
    </location>
</feature>
<dbReference type="InterPro" id="IPR026992">
    <property type="entry name" value="DIOX_N"/>
</dbReference>
<dbReference type="InterPro" id="IPR050231">
    <property type="entry name" value="Iron_ascorbate_oxido_reductase"/>
</dbReference>
<keyword evidence="2" id="KW-0479">Metal-binding</keyword>
<gene>
    <name evidence="8" type="ORF">DKX38_001322</name>
</gene>
<proteinExistence type="inferred from homology"/>